<dbReference type="EMBL" id="ABJB010847671">
    <property type="status" value="NOT_ANNOTATED_CDS"/>
    <property type="molecule type" value="Genomic_DNA"/>
</dbReference>
<sequence>MLHLTSSRATAIVLLFVLLVEPGACAEPECSLATFNRLYLPVVLKLNFKVTGQSNTPDIRKLDC</sequence>
<evidence type="ECO:0000256" key="1">
    <source>
        <dbReference type="SAM" id="SignalP"/>
    </source>
</evidence>
<feature type="chain" id="PRO_5010959885" description="Secreted protein" evidence="1">
    <location>
        <begin position="27"/>
        <end position="64"/>
    </location>
</feature>
<dbReference type="PaxDb" id="6945-B7QIM5"/>
<dbReference type="InParanoid" id="B7QIM5"/>
<dbReference type="Proteomes" id="UP000001555">
    <property type="component" value="Unassembled WGS sequence"/>
</dbReference>
<proteinExistence type="predicted"/>
<protein>
    <recommendedName>
        <fullName evidence="5">Secreted protein</fullName>
    </recommendedName>
</protein>
<accession>B7QIM5</accession>
<dbReference type="HOGENOM" id="CLU_2874273_0_0_1"/>
<organism>
    <name type="scientific">Ixodes scapularis</name>
    <name type="common">Black-legged tick</name>
    <name type="synonym">Deer tick</name>
    <dbReference type="NCBI Taxonomy" id="6945"/>
    <lineage>
        <taxon>Eukaryota</taxon>
        <taxon>Metazoa</taxon>
        <taxon>Ecdysozoa</taxon>
        <taxon>Arthropoda</taxon>
        <taxon>Chelicerata</taxon>
        <taxon>Arachnida</taxon>
        <taxon>Acari</taxon>
        <taxon>Parasitiformes</taxon>
        <taxon>Ixodida</taxon>
        <taxon>Ixodoidea</taxon>
        <taxon>Ixodidae</taxon>
        <taxon>Ixodinae</taxon>
        <taxon>Ixodes</taxon>
    </lineage>
</organism>
<reference evidence="3" key="2">
    <citation type="submission" date="2020-05" db="UniProtKB">
        <authorList>
            <consortium name="EnsemblMetazoa"/>
        </authorList>
    </citation>
    <scope>IDENTIFICATION</scope>
    <source>
        <strain evidence="3">wikel</strain>
    </source>
</reference>
<evidence type="ECO:0008006" key="5">
    <source>
        <dbReference type="Google" id="ProtNLM"/>
    </source>
</evidence>
<dbReference type="VEuPathDB" id="VectorBase:ISCW014014"/>
<name>B7QIM5_IXOSC</name>
<evidence type="ECO:0000313" key="3">
    <source>
        <dbReference type="EnsemblMetazoa" id="ISCW014014-PA"/>
    </source>
</evidence>
<dbReference type="AlphaFoldDB" id="B7QIM5"/>
<evidence type="ECO:0000313" key="4">
    <source>
        <dbReference type="Proteomes" id="UP000001555"/>
    </source>
</evidence>
<keyword evidence="4" id="KW-1185">Reference proteome</keyword>
<feature type="signal peptide" evidence="1">
    <location>
        <begin position="1"/>
        <end position="26"/>
    </location>
</feature>
<dbReference type="EnsemblMetazoa" id="ISCW014014-RA">
    <property type="protein sequence ID" value="ISCW014014-PA"/>
    <property type="gene ID" value="ISCW014014"/>
</dbReference>
<dbReference type="EMBL" id="DS947137">
    <property type="protein sequence ID" value="EEC18697.1"/>
    <property type="molecule type" value="Genomic_DNA"/>
</dbReference>
<feature type="non-terminal residue" evidence="2">
    <location>
        <position position="64"/>
    </location>
</feature>
<evidence type="ECO:0000313" key="2">
    <source>
        <dbReference type="EMBL" id="EEC18697.1"/>
    </source>
</evidence>
<gene>
    <name evidence="2" type="ORF">IscW_ISCW014014</name>
</gene>
<keyword evidence="1" id="KW-0732">Signal</keyword>
<reference evidence="2 4" key="1">
    <citation type="submission" date="2008-03" db="EMBL/GenBank/DDBJ databases">
        <title>Annotation of Ixodes scapularis.</title>
        <authorList>
            <consortium name="Ixodes scapularis Genome Project Consortium"/>
            <person name="Caler E."/>
            <person name="Hannick L.I."/>
            <person name="Bidwell S."/>
            <person name="Joardar V."/>
            <person name="Thiagarajan M."/>
            <person name="Amedeo P."/>
            <person name="Galinsky K.J."/>
            <person name="Schobel S."/>
            <person name="Inman J."/>
            <person name="Hostetler J."/>
            <person name="Miller J."/>
            <person name="Hammond M."/>
            <person name="Megy K."/>
            <person name="Lawson D."/>
            <person name="Kodira C."/>
            <person name="Sutton G."/>
            <person name="Meyer J."/>
            <person name="Hill C.A."/>
            <person name="Birren B."/>
            <person name="Nene V."/>
            <person name="Collins F."/>
            <person name="Alarcon-Chaidez F."/>
            <person name="Wikel S."/>
            <person name="Strausberg R."/>
        </authorList>
    </citation>
    <scope>NUCLEOTIDE SEQUENCE [LARGE SCALE GENOMIC DNA]</scope>
    <source>
        <strain evidence="4">Wikel</strain>
        <strain evidence="2">Wikel colony</strain>
    </source>
</reference>